<comment type="similarity">
    <text evidence="2 7">Belongs to the NDUFAF7 family.</text>
</comment>
<evidence type="ECO:0000256" key="1">
    <source>
        <dbReference type="ARBA" id="ARBA00004173"/>
    </source>
</evidence>
<organism evidence="9 10">
    <name type="scientific">Molorchus minor</name>
    <dbReference type="NCBI Taxonomy" id="1323400"/>
    <lineage>
        <taxon>Eukaryota</taxon>
        <taxon>Metazoa</taxon>
        <taxon>Ecdysozoa</taxon>
        <taxon>Arthropoda</taxon>
        <taxon>Hexapoda</taxon>
        <taxon>Insecta</taxon>
        <taxon>Pterygota</taxon>
        <taxon>Neoptera</taxon>
        <taxon>Endopterygota</taxon>
        <taxon>Coleoptera</taxon>
        <taxon>Polyphaga</taxon>
        <taxon>Cucujiformia</taxon>
        <taxon>Chrysomeloidea</taxon>
        <taxon>Cerambycidae</taxon>
        <taxon>Lamiinae</taxon>
        <taxon>Monochamini</taxon>
        <taxon>Molorchus</taxon>
    </lineage>
</organism>
<evidence type="ECO:0000256" key="3">
    <source>
        <dbReference type="ARBA" id="ARBA00022603"/>
    </source>
</evidence>
<dbReference type="PANTHER" id="PTHR12049:SF7">
    <property type="entry name" value="PROTEIN ARGININE METHYLTRANSFERASE NDUFAF7, MITOCHONDRIAL"/>
    <property type="match status" value="1"/>
</dbReference>
<feature type="compositionally biased region" description="Basic and acidic residues" evidence="8">
    <location>
        <begin position="367"/>
        <end position="381"/>
    </location>
</feature>
<dbReference type="EMBL" id="JAPWTJ010000403">
    <property type="protein sequence ID" value="KAJ8978780.1"/>
    <property type="molecule type" value="Genomic_DNA"/>
</dbReference>
<comment type="caution">
    <text evidence="9">The sequence shown here is derived from an EMBL/GenBank/DDBJ whole genome shotgun (WGS) entry which is preliminary data.</text>
</comment>
<comment type="catalytic activity">
    <reaction evidence="6 7">
        <text>L-arginyl-[protein] + 2 S-adenosyl-L-methionine = N(omega),N(omega)'-dimethyl-L-arginyl-[protein] + 2 S-adenosyl-L-homocysteine + 2 H(+)</text>
        <dbReference type="Rhea" id="RHEA:48108"/>
        <dbReference type="Rhea" id="RHEA-COMP:10532"/>
        <dbReference type="Rhea" id="RHEA-COMP:11992"/>
        <dbReference type="ChEBI" id="CHEBI:15378"/>
        <dbReference type="ChEBI" id="CHEBI:29965"/>
        <dbReference type="ChEBI" id="CHEBI:57856"/>
        <dbReference type="ChEBI" id="CHEBI:59789"/>
        <dbReference type="ChEBI" id="CHEBI:88221"/>
        <dbReference type="EC" id="2.1.1.320"/>
    </reaction>
</comment>
<dbReference type="InterPro" id="IPR029063">
    <property type="entry name" value="SAM-dependent_MTases_sf"/>
</dbReference>
<dbReference type="InterPro" id="IPR003788">
    <property type="entry name" value="NDUFAF7"/>
</dbReference>
<keyword evidence="4 7" id="KW-0808">Transferase</keyword>
<name>A0ABQ9JL76_9CUCU</name>
<keyword evidence="5 7" id="KW-0496">Mitochondrion</keyword>
<evidence type="ECO:0000256" key="8">
    <source>
        <dbReference type="SAM" id="MobiDB-lite"/>
    </source>
</evidence>
<keyword evidence="3 7" id="KW-0489">Methyltransferase</keyword>
<evidence type="ECO:0000256" key="7">
    <source>
        <dbReference type="RuleBase" id="RU364114"/>
    </source>
</evidence>
<sequence>MFLHQLKPAKFRVIYFKGIRNIHSVKKKVMRDENYIAKHIYQKIKAKGPISVAEYMKQVLTNSVAGYYMRKDMFGESGDFITSPEITQMFGEMIAVWFLNEWQKMGSPKPFQIVELGPGRGTLSNDILKVFAHFKCLHKCSLQLIEISPILSDIQAKLLCQANFSDDNAVAYKRGITHDDVPVQWYRQLSDIPNQFTLFIAHEFFDALPIHKFHKKYNGYKEVLIDIDLSNPKSNEYKFKYVLARNHTPMSQLLVKANETREHIEISPDSILIYRQICERINLSGGIALVCDYGHDGTGTDTFRAFKDHKQVDPLERPGSADLTADVDFGQIKNVAKRGWRHHNNGSDHSKKLPAEDGPRVQVQESGGEHKKQETAGESDRVLQIPGGRGQDGREVQVLRPLPETVRKIFDRCPIIGFS</sequence>
<comment type="function">
    <text evidence="7">Arginine methyltransferase involved in the assembly or stability of mitochondrial NADH:ubiquinone oxidoreductase complex (complex I).</text>
</comment>
<dbReference type="Proteomes" id="UP001162164">
    <property type="component" value="Unassembled WGS sequence"/>
</dbReference>
<evidence type="ECO:0000256" key="4">
    <source>
        <dbReference type="ARBA" id="ARBA00022679"/>
    </source>
</evidence>
<comment type="subcellular location">
    <subcellularLocation>
        <location evidence="1 7">Mitochondrion</location>
    </subcellularLocation>
</comment>
<gene>
    <name evidence="9" type="ORF">NQ317_015504</name>
</gene>
<accession>A0ABQ9JL76</accession>
<dbReference type="Pfam" id="PF02636">
    <property type="entry name" value="Methyltransf_28"/>
    <property type="match status" value="1"/>
</dbReference>
<evidence type="ECO:0000256" key="2">
    <source>
        <dbReference type="ARBA" id="ARBA00005891"/>
    </source>
</evidence>
<evidence type="ECO:0000256" key="5">
    <source>
        <dbReference type="ARBA" id="ARBA00023128"/>
    </source>
</evidence>
<evidence type="ECO:0000313" key="9">
    <source>
        <dbReference type="EMBL" id="KAJ8978780.1"/>
    </source>
</evidence>
<feature type="region of interest" description="Disordered" evidence="8">
    <location>
        <begin position="337"/>
        <end position="393"/>
    </location>
</feature>
<dbReference type="Gene3D" id="3.40.50.12710">
    <property type="match status" value="1"/>
</dbReference>
<dbReference type="InterPro" id="IPR038375">
    <property type="entry name" value="NDUFAF7_sf"/>
</dbReference>
<reference evidence="9" key="1">
    <citation type="journal article" date="2023" name="Insect Mol. Biol.">
        <title>Genome sequencing provides insights into the evolution of gene families encoding plant cell wall-degrading enzymes in longhorned beetles.</title>
        <authorList>
            <person name="Shin N.R."/>
            <person name="Okamura Y."/>
            <person name="Kirsch R."/>
            <person name="Pauchet Y."/>
        </authorList>
    </citation>
    <scope>NUCLEOTIDE SEQUENCE</scope>
    <source>
        <strain evidence="9">MMC_N1</strain>
    </source>
</reference>
<proteinExistence type="inferred from homology"/>
<evidence type="ECO:0000256" key="6">
    <source>
        <dbReference type="ARBA" id="ARBA00048612"/>
    </source>
</evidence>
<feature type="compositionally biased region" description="Basic and acidic residues" evidence="8">
    <location>
        <begin position="345"/>
        <end position="359"/>
    </location>
</feature>
<dbReference type="PANTHER" id="PTHR12049">
    <property type="entry name" value="PROTEIN ARGININE METHYLTRANSFERASE NDUFAF7, MITOCHONDRIAL"/>
    <property type="match status" value="1"/>
</dbReference>
<evidence type="ECO:0000313" key="10">
    <source>
        <dbReference type="Proteomes" id="UP001162164"/>
    </source>
</evidence>
<dbReference type="SUPFAM" id="SSF53335">
    <property type="entry name" value="S-adenosyl-L-methionine-dependent methyltransferases"/>
    <property type="match status" value="1"/>
</dbReference>
<protein>
    <recommendedName>
        <fullName evidence="7">Protein arginine methyltransferase NDUFAF7</fullName>
        <ecNumber evidence="7">2.1.1.320</ecNumber>
    </recommendedName>
</protein>
<dbReference type="EC" id="2.1.1.320" evidence="7"/>
<keyword evidence="10" id="KW-1185">Reference proteome</keyword>